<reference evidence="2" key="1">
    <citation type="submission" date="2015-04" db="EMBL/GenBank/DDBJ databases">
        <title>The genome sequence of the plant pathogenic Rhizarian Plasmodiophora brassicae reveals insights in its biotrophic life cycle and the origin of chitin synthesis.</title>
        <authorList>
            <person name="Schwelm A."/>
            <person name="Fogelqvist J."/>
            <person name="Knaust A."/>
            <person name="Julke S."/>
            <person name="Lilja T."/>
            <person name="Dhandapani V."/>
            <person name="Bonilla-Rosso G."/>
            <person name="Karlsson M."/>
            <person name="Shevchenko A."/>
            <person name="Choi S.R."/>
            <person name="Kim H.G."/>
            <person name="Park J.Y."/>
            <person name="Lim Y.P."/>
            <person name="Ludwig-Muller J."/>
            <person name="Dixelius C."/>
        </authorList>
    </citation>
    <scope>NUCLEOTIDE SEQUENCE</scope>
    <source>
        <tissue evidence="2">Potato root galls</tissue>
    </source>
</reference>
<protein>
    <submittedName>
        <fullName evidence="2">Uncharacterized protein</fullName>
    </submittedName>
</protein>
<accession>A0A0H5RJR8</accession>
<dbReference type="AlphaFoldDB" id="A0A0H5RJR8"/>
<keyword evidence="1" id="KW-0732">Signal</keyword>
<organism evidence="2">
    <name type="scientific">Spongospora subterranea</name>
    <dbReference type="NCBI Taxonomy" id="70186"/>
    <lineage>
        <taxon>Eukaryota</taxon>
        <taxon>Sar</taxon>
        <taxon>Rhizaria</taxon>
        <taxon>Endomyxa</taxon>
        <taxon>Phytomyxea</taxon>
        <taxon>Plasmodiophorida</taxon>
        <taxon>Plasmodiophoridae</taxon>
        <taxon>Spongospora</taxon>
    </lineage>
</organism>
<dbReference type="EMBL" id="HACM01008512">
    <property type="protein sequence ID" value="CRZ08954.1"/>
    <property type="molecule type" value="Transcribed_RNA"/>
</dbReference>
<sequence>MLSWNRVLIVVVVLTYAVDGGLVKVQSDAAKYVKQSAKRVLNPTVVKVCIYSKNKDLLFDVGQTRYHLRLAERANDDLGLSDLSSQEPGSTDNRIDCKFVLSFTDNKQMHLVQGDNVVPIACQVDGGDFQCTGVGPVSDSLYTPIANAVRTKLIQQNLLVDTINNAVFKSNMHSADGQALKQYIDDCERHDNQLNQSDAGFANFVPDEQVPNSTFGDTLVEQGEDALSTLPLGSALSSNDEWEYIDAAEQNQTLVEQGEDSLSAVRLGLPLTSHIEWEFIEAAEQNQSSQDE</sequence>
<feature type="signal peptide" evidence="1">
    <location>
        <begin position="1"/>
        <end position="20"/>
    </location>
</feature>
<evidence type="ECO:0000256" key="1">
    <source>
        <dbReference type="SAM" id="SignalP"/>
    </source>
</evidence>
<proteinExistence type="predicted"/>
<name>A0A0H5RJR8_9EUKA</name>
<feature type="chain" id="PRO_5005223257" evidence="1">
    <location>
        <begin position="21"/>
        <end position="292"/>
    </location>
</feature>
<evidence type="ECO:0000313" key="2">
    <source>
        <dbReference type="EMBL" id="CRZ08954.1"/>
    </source>
</evidence>